<reference evidence="2" key="1">
    <citation type="journal article" date="2020" name="Stud. Mycol.">
        <title>101 Dothideomycetes genomes: a test case for predicting lifestyles and emergence of pathogens.</title>
        <authorList>
            <person name="Haridas S."/>
            <person name="Albert R."/>
            <person name="Binder M."/>
            <person name="Bloem J."/>
            <person name="Labutti K."/>
            <person name="Salamov A."/>
            <person name="Andreopoulos B."/>
            <person name="Baker S."/>
            <person name="Barry K."/>
            <person name="Bills G."/>
            <person name="Bluhm B."/>
            <person name="Cannon C."/>
            <person name="Castanera R."/>
            <person name="Culley D."/>
            <person name="Daum C."/>
            <person name="Ezra D."/>
            <person name="Gonzalez J."/>
            <person name="Henrissat B."/>
            <person name="Kuo A."/>
            <person name="Liang C."/>
            <person name="Lipzen A."/>
            <person name="Lutzoni F."/>
            <person name="Magnuson J."/>
            <person name="Mondo S."/>
            <person name="Nolan M."/>
            <person name="Ohm R."/>
            <person name="Pangilinan J."/>
            <person name="Park H.-J."/>
            <person name="Ramirez L."/>
            <person name="Alfaro M."/>
            <person name="Sun H."/>
            <person name="Tritt A."/>
            <person name="Yoshinaga Y."/>
            <person name="Zwiers L.-H."/>
            <person name="Turgeon B."/>
            <person name="Goodwin S."/>
            <person name="Spatafora J."/>
            <person name="Crous P."/>
            <person name="Grigoriev I."/>
        </authorList>
    </citation>
    <scope>NUCLEOTIDE SEQUENCE</scope>
    <source>
        <strain evidence="2">CBS 116435</strain>
    </source>
</reference>
<evidence type="ECO:0000313" key="3">
    <source>
        <dbReference type="Proteomes" id="UP000799441"/>
    </source>
</evidence>
<sequence>MRENGANNPHHKRAASYGMPLEMPGPGVDMIATRDSTKSQADRVAKATPKP</sequence>
<feature type="region of interest" description="Disordered" evidence="1">
    <location>
        <begin position="1"/>
        <end position="51"/>
    </location>
</feature>
<dbReference type="Proteomes" id="UP000799441">
    <property type="component" value="Unassembled WGS sequence"/>
</dbReference>
<evidence type="ECO:0000256" key="1">
    <source>
        <dbReference type="SAM" id="MobiDB-lite"/>
    </source>
</evidence>
<gene>
    <name evidence="2" type="ORF">K431DRAFT_282234</name>
</gene>
<name>A0A9P4QGC8_9PEZI</name>
<accession>A0A9P4QGC8</accession>
<keyword evidence="3" id="KW-1185">Reference proteome</keyword>
<proteinExistence type="predicted"/>
<dbReference type="EMBL" id="MU003772">
    <property type="protein sequence ID" value="KAF2724391.1"/>
    <property type="molecule type" value="Genomic_DNA"/>
</dbReference>
<dbReference type="AlphaFoldDB" id="A0A9P4QGC8"/>
<protein>
    <submittedName>
        <fullName evidence="2">Uncharacterized protein</fullName>
    </submittedName>
</protein>
<evidence type="ECO:0000313" key="2">
    <source>
        <dbReference type="EMBL" id="KAF2724391.1"/>
    </source>
</evidence>
<comment type="caution">
    <text evidence="2">The sequence shown here is derived from an EMBL/GenBank/DDBJ whole genome shotgun (WGS) entry which is preliminary data.</text>
</comment>
<organism evidence="2 3">
    <name type="scientific">Polychaeton citri CBS 116435</name>
    <dbReference type="NCBI Taxonomy" id="1314669"/>
    <lineage>
        <taxon>Eukaryota</taxon>
        <taxon>Fungi</taxon>
        <taxon>Dikarya</taxon>
        <taxon>Ascomycota</taxon>
        <taxon>Pezizomycotina</taxon>
        <taxon>Dothideomycetes</taxon>
        <taxon>Dothideomycetidae</taxon>
        <taxon>Capnodiales</taxon>
        <taxon>Capnodiaceae</taxon>
        <taxon>Polychaeton</taxon>
    </lineage>
</organism>
<feature type="compositionally biased region" description="Basic and acidic residues" evidence="1">
    <location>
        <begin position="35"/>
        <end position="45"/>
    </location>
</feature>